<sequence>MENSERVERELFKQCSQIANLAECFEWLQRCDECLAQLEKHCSAKCPRLAVGKRSLVSRIARLKGEKAQLKRRFVHIDDNYARTSAGDKKLLVWREIEAAFKNRIMTGAGINIDYIEPRYFLKHGSDLVIERARDAITKHDIVKVNTVYNAEYVNNHDERNIKNIATKNNELYHSSNLRE</sequence>
<proteinExistence type="predicted"/>
<accession>E9J3P1</accession>
<name>E9J3P1_SOLIN</name>
<feature type="non-terminal residue" evidence="1">
    <location>
        <position position="180"/>
    </location>
</feature>
<reference evidence="1" key="1">
    <citation type="journal article" date="2011" name="Proc. Natl. Acad. Sci. U.S.A.">
        <title>The genome of the fire ant Solenopsis invicta.</title>
        <authorList>
            <person name="Wurm Y."/>
            <person name="Wang J."/>
            <person name="Riba-Grognuz O."/>
            <person name="Corona M."/>
            <person name="Nygaard S."/>
            <person name="Hunt B.G."/>
            <person name="Ingram K.K."/>
            <person name="Falquet L."/>
            <person name="Nipitwattanaphon M."/>
            <person name="Gotzek D."/>
            <person name="Dijkstra M.B."/>
            <person name="Oettler J."/>
            <person name="Comtesse F."/>
            <person name="Shih C.J."/>
            <person name="Wu W.J."/>
            <person name="Yang C.C."/>
            <person name="Thomas J."/>
            <person name="Beaudoing E."/>
            <person name="Pradervand S."/>
            <person name="Flegel V."/>
            <person name="Cook E.D."/>
            <person name="Fabbretti R."/>
            <person name="Stockinger H."/>
            <person name="Long L."/>
            <person name="Farmerie W.G."/>
            <person name="Oakey J."/>
            <person name="Boomsma J.J."/>
            <person name="Pamilo P."/>
            <person name="Yi S.V."/>
            <person name="Heinze J."/>
            <person name="Goodisman M.A."/>
            <person name="Farinelli L."/>
            <person name="Harshman K."/>
            <person name="Hulo N."/>
            <person name="Cerutti L."/>
            <person name="Xenarios I."/>
            <person name="Shoemaker D."/>
            <person name="Keller L."/>
        </authorList>
    </citation>
    <scope>NUCLEOTIDE SEQUENCE [LARGE SCALE GENOMIC DNA]</scope>
</reference>
<evidence type="ECO:0000313" key="1">
    <source>
        <dbReference type="EMBL" id="EFZ12562.1"/>
    </source>
</evidence>
<dbReference type="HOGENOM" id="CLU_128418_0_0_1"/>
<organism>
    <name type="scientific">Solenopsis invicta</name>
    <name type="common">Red imported fire ant</name>
    <name type="synonym">Solenopsis wagneri</name>
    <dbReference type="NCBI Taxonomy" id="13686"/>
    <lineage>
        <taxon>Eukaryota</taxon>
        <taxon>Metazoa</taxon>
        <taxon>Ecdysozoa</taxon>
        <taxon>Arthropoda</taxon>
        <taxon>Hexapoda</taxon>
        <taxon>Insecta</taxon>
        <taxon>Pterygota</taxon>
        <taxon>Neoptera</taxon>
        <taxon>Endopterygota</taxon>
        <taxon>Hymenoptera</taxon>
        <taxon>Apocrita</taxon>
        <taxon>Aculeata</taxon>
        <taxon>Formicoidea</taxon>
        <taxon>Formicidae</taxon>
        <taxon>Myrmicinae</taxon>
        <taxon>Solenopsis</taxon>
    </lineage>
</organism>
<dbReference type="AlphaFoldDB" id="E9J3P1"/>
<gene>
    <name evidence="1" type="ORF">SINV_05423</name>
</gene>
<protein>
    <submittedName>
        <fullName evidence="1">Uncharacterized protein</fullName>
    </submittedName>
</protein>
<dbReference type="EMBL" id="GL768068">
    <property type="protein sequence ID" value="EFZ12562.1"/>
    <property type="molecule type" value="Genomic_DNA"/>
</dbReference>